<keyword evidence="2" id="KW-0547">Nucleotide-binding</keyword>
<dbReference type="CDD" id="cd03221">
    <property type="entry name" value="ABCF_EF-3"/>
    <property type="match status" value="1"/>
</dbReference>
<dbReference type="PANTHER" id="PTHR19211:SF6">
    <property type="entry name" value="BLL7188 PROTEIN"/>
    <property type="match status" value="1"/>
</dbReference>
<keyword evidence="7" id="KW-1185">Reference proteome</keyword>
<dbReference type="RefSeq" id="WP_009804917.1">
    <property type="nucleotide sequence ID" value="NZ_CH724131.1"/>
</dbReference>
<feature type="domain" description="ABC transporter" evidence="5">
    <location>
        <begin position="5"/>
        <end position="240"/>
    </location>
</feature>
<evidence type="ECO:0000256" key="2">
    <source>
        <dbReference type="ARBA" id="ARBA00022741"/>
    </source>
</evidence>
<dbReference type="GO" id="GO:0005524">
    <property type="term" value="F:ATP binding"/>
    <property type="evidence" value="ECO:0007669"/>
    <property type="project" value="UniProtKB-KW"/>
</dbReference>
<dbReference type="InterPro" id="IPR027417">
    <property type="entry name" value="P-loop_NTPase"/>
</dbReference>
<keyword evidence="1" id="KW-0677">Repeat</keyword>
<comment type="caution">
    <text evidence="6">The sequence shown here is derived from an EMBL/GenBank/DDBJ whole genome shotgun (WGS) entry which is preliminary data.</text>
</comment>
<proteinExistence type="predicted"/>
<feature type="region of interest" description="Disordered" evidence="4">
    <location>
        <begin position="524"/>
        <end position="543"/>
    </location>
</feature>
<dbReference type="InterPro" id="IPR003593">
    <property type="entry name" value="AAA+_ATPase"/>
</dbReference>
<dbReference type="PROSITE" id="PS50893">
    <property type="entry name" value="ABC_TRANSPORTER_2"/>
    <property type="match status" value="2"/>
</dbReference>
<dbReference type="Pfam" id="PF00005">
    <property type="entry name" value="ABC_tran"/>
    <property type="match status" value="2"/>
</dbReference>
<feature type="region of interest" description="Disordered" evidence="4">
    <location>
        <begin position="242"/>
        <end position="306"/>
    </location>
</feature>
<dbReference type="STRING" id="252305.OB2597_03322"/>
<evidence type="ECO:0000256" key="4">
    <source>
        <dbReference type="SAM" id="MobiDB-lite"/>
    </source>
</evidence>
<evidence type="ECO:0000259" key="5">
    <source>
        <dbReference type="PROSITE" id="PS50893"/>
    </source>
</evidence>
<dbReference type="Gene3D" id="3.40.50.300">
    <property type="entry name" value="P-loop containing nucleotide triphosphate hydrolases"/>
    <property type="match status" value="2"/>
</dbReference>
<feature type="compositionally biased region" description="Basic and acidic residues" evidence="4">
    <location>
        <begin position="275"/>
        <end position="306"/>
    </location>
</feature>
<evidence type="ECO:0000256" key="1">
    <source>
        <dbReference type="ARBA" id="ARBA00022737"/>
    </source>
</evidence>
<dbReference type="GO" id="GO:0016887">
    <property type="term" value="F:ATP hydrolysis activity"/>
    <property type="evidence" value="ECO:0007669"/>
    <property type="project" value="InterPro"/>
</dbReference>
<dbReference type="HOGENOM" id="CLU_000604_36_0_5"/>
<accession>A3TXQ8</accession>
<name>A3TXQ8_PSEBH</name>
<sequence length="543" mass="57288">MPAHLALRALSVVTPDGKPLLSDLDLTFGPGLHGLVGRNGSGKSTLLKVLAGRVAPASGGVRASAPVHLVSQAPEGPTVADALGVADNLATLARLLDGEGTPGDAARADWTLTGRVGSALREMGLPDLATDRAMTGLSGGERMRVALAAARLSEAAILLLDEPTNNMDAAGRGAVMRLIRSWAGPVILASHDRELLGHMDTITDLDAPAAPVTHGGWPVFAREREERIARAEASVARAEAVLAKARRDRQADRDRDAQRSARGRRDRATGSMPKMWHDRQAERADASRSRAETMRAGRVRDAEESRATAEAEIARLKPRGIDLPASGLPTGQRVLEIAKAGVTLGEARVGPVTLSITGPERVSIAGPNGAGKTSLMRMITGELAPDRGAVSLLGHQVARLDQDLADLGQEGRLIETVLRRRPDLTEHEARAALARFGFRNSDAEKPVAGLSGGERLRAGMLIAFAGRSAPDLLLLDEPTNHLDLEAITQLEAALTAFDGAILVISHDPRFLANIGVQRTVTLEKRRSGGRETDLPVAKGQGAV</sequence>
<evidence type="ECO:0000313" key="7">
    <source>
        <dbReference type="Proteomes" id="UP000004318"/>
    </source>
</evidence>
<dbReference type="EMBL" id="AAMO01000004">
    <property type="protein sequence ID" value="EAQ03618.1"/>
    <property type="molecule type" value="Genomic_DNA"/>
</dbReference>
<feature type="domain" description="ABC transporter" evidence="5">
    <location>
        <begin position="332"/>
        <end position="539"/>
    </location>
</feature>
<keyword evidence="3" id="KW-0067">ATP-binding</keyword>
<dbReference type="InterPro" id="IPR050611">
    <property type="entry name" value="ABCF"/>
</dbReference>
<protein>
    <submittedName>
        <fullName evidence="6">ABC transporter, duplicated ATPase domains</fullName>
    </submittedName>
</protein>
<dbReference type="eggNOG" id="COG0488">
    <property type="taxonomic scope" value="Bacteria"/>
</dbReference>
<dbReference type="AlphaFoldDB" id="A3TXQ8"/>
<evidence type="ECO:0000256" key="3">
    <source>
        <dbReference type="ARBA" id="ARBA00022840"/>
    </source>
</evidence>
<feature type="compositionally biased region" description="Basic and acidic residues" evidence="4">
    <location>
        <begin position="248"/>
        <end position="259"/>
    </location>
</feature>
<evidence type="ECO:0000313" key="6">
    <source>
        <dbReference type="EMBL" id="EAQ03618.1"/>
    </source>
</evidence>
<dbReference type="Proteomes" id="UP000004318">
    <property type="component" value="Unassembled WGS sequence"/>
</dbReference>
<dbReference type="SMART" id="SM00382">
    <property type="entry name" value="AAA"/>
    <property type="match status" value="2"/>
</dbReference>
<feature type="compositionally biased region" description="Basic and acidic residues" evidence="4">
    <location>
        <begin position="524"/>
        <end position="533"/>
    </location>
</feature>
<dbReference type="OrthoDB" id="9808609at2"/>
<dbReference type="PANTHER" id="PTHR19211">
    <property type="entry name" value="ATP-BINDING TRANSPORT PROTEIN-RELATED"/>
    <property type="match status" value="1"/>
</dbReference>
<dbReference type="SUPFAM" id="SSF52540">
    <property type="entry name" value="P-loop containing nucleoside triphosphate hydrolases"/>
    <property type="match status" value="2"/>
</dbReference>
<organism evidence="6 7">
    <name type="scientific">Pseudooceanicola batsensis (strain ATCC BAA-863 / DSM 15984 / KCTC 12145 / HTCC2597)</name>
    <name type="common">Oceanicola batsensis</name>
    <dbReference type="NCBI Taxonomy" id="252305"/>
    <lineage>
        <taxon>Bacteria</taxon>
        <taxon>Pseudomonadati</taxon>
        <taxon>Pseudomonadota</taxon>
        <taxon>Alphaproteobacteria</taxon>
        <taxon>Rhodobacterales</taxon>
        <taxon>Paracoccaceae</taxon>
        <taxon>Pseudooceanicola</taxon>
    </lineage>
</organism>
<reference evidence="6 7" key="1">
    <citation type="journal article" date="2010" name="J. Bacteriol.">
        <title>Genome sequences of Oceanicola granulosus HTCC2516(T) and Oceanicola batsensis HTCC2597(TDelta).</title>
        <authorList>
            <person name="Thrash J.C."/>
            <person name="Cho J.C."/>
            <person name="Vergin K.L."/>
            <person name="Giovannoni S.J."/>
        </authorList>
    </citation>
    <scope>NUCLEOTIDE SEQUENCE [LARGE SCALE GENOMIC DNA]</scope>
    <source>
        <strain evidence="7">ATCC BAA-863 / DSM 15984 / KCTC 12145 / HTCC2597</strain>
    </source>
</reference>
<dbReference type="InterPro" id="IPR003439">
    <property type="entry name" value="ABC_transporter-like_ATP-bd"/>
</dbReference>
<gene>
    <name evidence="6" type="ORF">OB2597_03322</name>
</gene>